<protein>
    <submittedName>
        <fullName evidence="6">Hydrogen peroxide-inducible genes activator</fullName>
    </submittedName>
</protein>
<feature type="domain" description="HTH lysR-type" evidence="5">
    <location>
        <begin position="7"/>
        <end position="65"/>
    </location>
</feature>
<dbReference type="PROSITE" id="PS50931">
    <property type="entry name" value="HTH_LYSR"/>
    <property type="match status" value="1"/>
</dbReference>
<evidence type="ECO:0000256" key="1">
    <source>
        <dbReference type="ARBA" id="ARBA00009437"/>
    </source>
</evidence>
<dbReference type="AlphaFoldDB" id="A0A1X7BU07"/>
<keyword evidence="4" id="KW-0804">Transcription</keyword>
<evidence type="ECO:0000259" key="5">
    <source>
        <dbReference type="PROSITE" id="PS50931"/>
    </source>
</evidence>
<evidence type="ECO:0000313" key="7">
    <source>
        <dbReference type="Proteomes" id="UP000193224"/>
    </source>
</evidence>
<dbReference type="Proteomes" id="UP000193224">
    <property type="component" value="Unassembled WGS sequence"/>
</dbReference>
<dbReference type="InterPro" id="IPR005119">
    <property type="entry name" value="LysR_subst-bd"/>
</dbReference>
<name>A0A1X7BU07_9RHOB</name>
<dbReference type="Pfam" id="PF00126">
    <property type="entry name" value="HTH_1"/>
    <property type="match status" value="1"/>
</dbReference>
<dbReference type="SUPFAM" id="SSF53850">
    <property type="entry name" value="Periplasmic binding protein-like II"/>
    <property type="match status" value="1"/>
</dbReference>
<dbReference type="EMBL" id="FWXB01000009">
    <property type="protein sequence ID" value="SMC12709.1"/>
    <property type="molecule type" value="Genomic_DNA"/>
</dbReference>
<dbReference type="RefSeq" id="WP_176237694.1">
    <property type="nucleotide sequence ID" value="NZ_FWXB01000009.1"/>
</dbReference>
<dbReference type="Pfam" id="PF03466">
    <property type="entry name" value="LysR_substrate"/>
    <property type="match status" value="1"/>
</dbReference>
<dbReference type="InterPro" id="IPR036388">
    <property type="entry name" value="WH-like_DNA-bd_sf"/>
</dbReference>
<accession>A0A1X7BU07</accession>
<dbReference type="InterPro" id="IPR000847">
    <property type="entry name" value="LysR_HTH_N"/>
</dbReference>
<keyword evidence="2" id="KW-0805">Transcription regulation</keyword>
<evidence type="ECO:0000313" key="6">
    <source>
        <dbReference type="EMBL" id="SMC12709.1"/>
    </source>
</evidence>
<comment type="similarity">
    <text evidence="1">Belongs to the LysR transcriptional regulatory family.</text>
</comment>
<reference evidence="6 7" key="1">
    <citation type="submission" date="2017-03" db="EMBL/GenBank/DDBJ databases">
        <authorList>
            <person name="Afonso C.L."/>
            <person name="Miller P.J."/>
            <person name="Scott M.A."/>
            <person name="Spackman E."/>
            <person name="Goraichik I."/>
            <person name="Dimitrov K.M."/>
            <person name="Suarez D.L."/>
            <person name="Swayne D.E."/>
        </authorList>
    </citation>
    <scope>NUCLEOTIDE SEQUENCE [LARGE SCALE GENOMIC DNA]</scope>
    <source>
        <strain evidence="6 7">CECT 7745</strain>
    </source>
</reference>
<proteinExistence type="inferred from homology"/>
<dbReference type="PANTHER" id="PTHR30346:SF0">
    <property type="entry name" value="HCA OPERON TRANSCRIPTIONAL ACTIVATOR HCAR"/>
    <property type="match status" value="1"/>
</dbReference>
<gene>
    <name evidence="6" type="primary">oxyR_4</name>
    <name evidence="6" type="ORF">ROA7745_02539</name>
</gene>
<keyword evidence="3" id="KW-0238">DNA-binding</keyword>
<dbReference type="GO" id="GO:0003677">
    <property type="term" value="F:DNA binding"/>
    <property type="evidence" value="ECO:0007669"/>
    <property type="project" value="UniProtKB-KW"/>
</dbReference>
<evidence type="ECO:0000256" key="3">
    <source>
        <dbReference type="ARBA" id="ARBA00023125"/>
    </source>
</evidence>
<organism evidence="6 7">
    <name type="scientific">Roseovarius aestuarii</name>
    <dbReference type="NCBI Taxonomy" id="475083"/>
    <lineage>
        <taxon>Bacteria</taxon>
        <taxon>Pseudomonadati</taxon>
        <taxon>Pseudomonadota</taxon>
        <taxon>Alphaproteobacteria</taxon>
        <taxon>Rhodobacterales</taxon>
        <taxon>Roseobacteraceae</taxon>
        <taxon>Roseovarius</taxon>
    </lineage>
</organism>
<dbReference type="Gene3D" id="3.40.190.10">
    <property type="entry name" value="Periplasmic binding protein-like II"/>
    <property type="match status" value="2"/>
</dbReference>
<dbReference type="GO" id="GO:0032993">
    <property type="term" value="C:protein-DNA complex"/>
    <property type="evidence" value="ECO:0007669"/>
    <property type="project" value="TreeGrafter"/>
</dbReference>
<dbReference type="Gene3D" id="1.10.10.10">
    <property type="entry name" value="Winged helix-like DNA-binding domain superfamily/Winged helix DNA-binding domain"/>
    <property type="match status" value="1"/>
</dbReference>
<dbReference type="GO" id="GO:0003700">
    <property type="term" value="F:DNA-binding transcription factor activity"/>
    <property type="evidence" value="ECO:0007669"/>
    <property type="project" value="InterPro"/>
</dbReference>
<evidence type="ECO:0000256" key="2">
    <source>
        <dbReference type="ARBA" id="ARBA00023015"/>
    </source>
</evidence>
<keyword evidence="7" id="KW-1185">Reference proteome</keyword>
<dbReference type="SUPFAM" id="SSF46785">
    <property type="entry name" value="Winged helix' DNA-binding domain"/>
    <property type="match status" value="1"/>
</dbReference>
<dbReference type="PANTHER" id="PTHR30346">
    <property type="entry name" value="TRANSCRIPTIONAL DUAL REGULATOR HCAR-RELATED"/>
    <property type="match status" value="1"/>
</dbReference>
<sequence>MVQDLRLSLRAIRAYVAVVDHGTITGAAKEMNVAASAVAAGVDQVEAEFGADLLIRTRARGIAATAEGRDIAARFRALLEDYADVMDHGRALAQSLSGVLRIGYYAPVAPAFLPGVLHPILRDNPALRLALHEHDNDTVQDGLLSGQLDLILFAGQDLRSGIETRVLLDLPPYVLAPAGHPLDGATPLSLSDVAQYPIIQLDRPLARPYQERLFRQQGLKPDIVARVDSTEMVRSLVGVGAGISILAMRPLIDISYGGDKIRALPLDPALPKLQLFAGHVKGRPRKPVQVVLEALVDFAATPEARRLICN</sequence>
<evidence type="ECO:0000256" key="4">
    <source>
        <dbReference type="ARBA" id="ARBA00023163"/>
    </source>
</evidence>
<dbReference type="InterPro" id="IPR036390">
    <property type="entry name" value="WH_DNA-bd_sf"/>
</dbReference>